<dbReference type="InterPro" id="IPR001098">
    <property type="entry name" value="DNA-dir_DNA_pol_A_palm_dom"/>
</dbReference>
<keyword evidence="13 16" id="KW-0234">DNA repair</keyword>
<dbReference type="Pfam" id="PF01612">
    <property type="entry name" value="DNA_pol_A_exo1"/>
    <property type="match status" value="1"/>
</dbReference>
<dbReference type="FunFam" id="1.10.150.20:FF:000002">
    <property type="entry name" value="DNA polymerase I"/>
    <property type="match status" value="1"/>
</dbReference>
<keyword evidence="4 16" id="KW-0808">Transferase</keyword>
<dbReference type="SUPFAM" id="SSF56672">
    <property type="entry name" value="DNA/RNA polymerases"/>
    <property type="match status" value="1"/>
</dbReference>
<organism evidence="20 21">
    <name type="scientific">Candidatus Veblenbacteria bacterium RIFOXYB1_FULL_43_13</name>
    <dbReference type="NCBI Taxonomy" id="1802426"/>
    <lineage>
        <taxon>Bacteria</taxon>
        <taxon>Candidatus Vebleniibacteriota</taxon>
    </lineage>
</organism>
<dbReference type="PANTHER" id="PTHR10133">
    <property type="entry name" value="DNA POLYMERASE I"/>
    <property type="match status" value="1"/>
</dbReference>
<evidence type="ECO:0000313" key="20">
    <source>
        <dbReference type="EMBL" id="OHA54412.1"/>
    </source>
</evidence>
<dbReference type="PANTHER" id="PTHR10133:SF27">
    <property type="entry name" value="DNA POLYMERASE NU"/>
    <property type="match status" value="1"/>
</dbReference>
<reference evidence="20 21" key="1">
    <citation type="journal article" date="2016" name="Nat. Commun.">
        <title>Thousands of microbial genomes shed light on interconnected biogeochemical processes in an aquifer system.</title>
        <authorList>
            <person name="Anantharaman K."/>
            <person name="Brown C.T."/>
            <person name="Hug L.A."/>
            <person name="Sharon I."/>
            <person name="Castelle C.J."/>
            <person name="Probst A.J."/>
            <person name="Thomas B.C."/>
            <person name="Singh A."/>
            <person name="Wilkins M.J."/>
            <person name="Karaoz U."/>
            <person name="Brodie E.L."/>
            <person name="Williams K.H."/>
            <person name="Hubbard S.S."/>
            <person name="Banfield J.F."/>
        </authorList>
    </citation>
    <scope>NUCLEOTIDE SEQUENCE [LARGE SCALE GENOMIC DNA]</scope>
</reference>
<dbReference type="FunFam" id="3.40.50.1010:FF:000001">
    <property type="entry name" value="DNA polymerase I"/>
    <property type="match status" value="1"/>
</dbReference>
<evidence type="ECO:0000256" key="3">
    <source>
        <dbReference type="ARBA" id="ARBA00020311"/>
    </source>
</evidence>
<dbReference type="CDD" id="cd06139">
    <property type="entry name" value="DNA_polA_I_Ecoli_like_exo"/>
    <property type="match status" value="1"/>
</dbReference>
<dbReference type="InterPro" id="IPR036279">
    <property type="entry name" value="5-3_exonuclease_C_sf"/>
</dbReference>
<dbReference type="InterPro" id="IPR020045">
    <property type="entry name" value="DNA_polI_H3TH"/>
</dbReference>
<dbReference type="NCBIfam" id="NF004397">
    <property type="entry name" value="PRK05755.1"/>
    <property type="match status" value="1"/>
</dbReference>
<evidence type="ECO:0000256" key="14">
    <source>
        <dbReference type="ARBA" id="ARBA00049244"/>
    </source>
</evidence>
<evidence type="ECO:0000256" key="11">
    <source>
        <dbReference type="ARBA" id="ARBA00022932"/>
    </source>
</evidence>
<keyword evidence="5 16" id="KW-0548">Nucleotidyltransferase</keyword>
<evidence type="ECO:0000256" key="12">
    <source>
        <dbReference type="ARBA" id="ARBA00023125"/>
    </source>
</evidence>
<dbReference type="SUPFAM" id="SSF47807">
    <property type="entry name" value="5' to 3' exonuclease, C-terminal subdomain"/>
    <property type="match status" value="1"/>
</dbReference>
<dbReference type="AlphaFoldDB" id="A0A1G2Q3J3"/>
<dbReference type="InterPro" id="IPR029060">
    <property type="entry name" value="PIN-like_dom_sf"/>
</dbReference>
<dbReference type="GO" id="GO:0006302">
    <property type="term" value="P:double-strand break repair"/>
    <property type="evidence" value="ECO:0007669"/>
    <property type="project" value="TreeGrafter"/>
</dbReference>
<evidence type="ECO:0000256" key="1">
    <source>
        <dbReference type="ARBA" id="ARBA00007705"/>
    </source>
</evidence>
<accession>A0A1G2Q3J3</accession>
<comment type="caution">
    <text evidence="20">The sequence shown here is derived from an EMBL/GenBank/DDBJ whole genome shotgun (WGS) entry which is preliminary data.</text>
</comment>
<dbReference type="Gene3D" id="3.30.70.370">
    <property type="match status" value="1"/>
</dbReference>
<dbReference type="CDD" id="cd09859">
    <property type="entry name" value="PIN_53EXO"/>
    <property type="match status" value="1"/>
</dbReference>
<dbReference type="Gene3D" id="3.30.420.10">
    <property type="entry name" value="Ribonuclease H-like superfamily/Ribonuclease H"/>
    <property type="match status" value="1"/>
</dbReference>
<dbReference type="SMART" id="SM00474">
    <property type="entry name" value="35EXOc"/>
    <property type="match status" value="1"/>
</dbReference>
<keyword evidence="11 16" id="KW-0239">DNA-directed DNA polymerase</keyword>
<feature type="domain" description="DNA-directed DNA polymerase family A palm" evidence="19">
    <location>
        <begin position="669"/>
        <end position="875"/>
    </location>
</feature>
<dbReference type="InterPro" id="IPR020046">
    <property type="entry name" value="5-3_exonucl_a-hlix_arch_N"/>
</dbReference>
<sequence>MAKGQKLVIFDGNALLHRAYHALPPLTTKDGTLVNAAYGFTTIFLKVLKELKPEFVAVTFDRKEPTFRHEAFKEYKAQREKKPQELYDQISIIKDIVTAFGVPIFEAKGYEADDIIGTVTKKTSTAGLESLIVTGDLDTLQLVDDLTSVYTLRKGLADTVTYTPAAVYDRYGLKPEQLVEYRALKGDPSDNIPGVKGIGEKTAVELIKQFHSVTGLYDSLKKNNAQVKKLSPRLRELLIVSEPEARLARKLSEIVRDVPIDFSTEACRLKGFELSKIAELFHALEFKSLLGRLPELGAKLNLTPRGDSVNSAKSDAPKGEYYLIATAKDLASLVKKLSQAKELAVDTETSGLDPQQAKLVGISLSVKSGEAYYLPSSLSDNSAWTALGKILADAKIAKVAHNGKFDTHILRQAGLELKGLNFDTLVAAYLLQSGERGLDLKSLVYQELGVAMTPITELLGERGKKQKSMADLTPPAVKDYACADADYTLRLKAKLEPELEKQGLAELFNEVEMPLVLVLTDMEERGVKIDSDYLAQLSKTMERDISGLEKLIYKEAGTEFNVSSPKQLKEVLFNKLKISPEGLRHTKTGVSTAASELEKMRGLHPIIEHLFHYRELTKLLSTYVLALPELVDSNTGRVHSSFNQTVAATGRLSSSDPNLQNIPIRGEWGGIIRQAFVAEPGNLLVSADYSQIDLRMAAHLSGDQRMLEVFTKGMDVHAATASFIFGVPQNKVTPDQRRTAKEVNFGILYGMGAFGLAERTGLSNSEARQFIDRYFKSFARLKAWLEEVKDEARKTGEVRTLLGRKRKLPEINSGIAQVRSAAERVAINLPVQGTAADLMKVAMVKIHDKLPAASAKAKMIMQVHDELVFEVPRADVTKVASVVKQEMENAIKLKVPVVVEVKAGPNWAQMEKV</sequence>
<dbReference type="InterPro" id="IPR018320">
    <property type="entry name" value="DNA_polymerase_1"/>
</dbReference>
<dbReference type="SUPFAM" id="SSF53098">
    <property type="entry name" value="Ribonuclease H-like"/>
    <property type="match status" value="1"/>
</dbReference>
<keyword evidence="8 16" id="KW-0227">DNA damage</keyword>
<dbReference type="FunFam" id="1.10.150.20:FF:000003">
    <property type="entry name" value="DNA polymerase I"/>
    <property type="match status" value="1"/>
</dbReference>
<dbReference type="CDD" id="cd09898">
    <property type="entry name" value="H3TH_53EXO"/>
    <property type="match status" value="1"/>
</dbReference>
<evidence type="ECO:0000256" key="7">
    <source>
        <dbReference type="ARBA" id="ARBA00022722"/>
    </source>
</evidence>
<dbReference type="InterPro" id="IPR036397">
    <property type="entry name" value="RNaseH_sf"/>
</dbReference>
<dbReference type="InterPro" id="IPR008918">
    <property type="entry name" value="HhH2"/>
</dbReference>
<dbReference type="Proteomes" id="UP000177575">
    <property type="component" value="Unassembled WGS sequence"/>
</dbReference>
<comment type="catalytic activity">
    <reaction evidence="14 16">
        <text>DNA(n) + a 2'-deoxyribonucleoside 5'-triphosphate = DNA(n+1) + diphosphate</text>
        <dbReference type="Rhea" id="RHEA:22508"/>
        <dbReference type="Rhea" id="RHEA-COMP:17339"/>
        <dbReference type="Rhea" id="RHEA-COMP:17340"/>
        <dbReference type="ChEBI" id="CHEBI:33019"/>
        <dbReference type="ChEBI" id="CHEBI:61560"/>
        <dbReference type="ChEBI" id="CHEBI:173112"/>
        <dbReference type="EC" id="2.7.7.7"/>
    </reaction>
</comment>
<evidence type="ECO:0000256" key="9">
    <source>
        <dbReference type="ARBA" id="ARBA00022801"/>
    </source>
</evidence>
<protein>
    <recommendedName>
        <fullName evidence="3 15">DNA polymerase I</fullName>
        <ecNumber evidence="2 15">2.7.7.7</ecNumber>
    </recommendedName>
</protein>
<dbReference type="GO" id="GO:0003887">
    <property type="term" value="F:DNA-directed DNA polymerase activity"/>
    <property type="evidence" value="ECO:0007669"/>
    <property type="project" value="UniProtKB-UniRule"/>
</dbReference>
<dbReference type="EC" id="2.7.7.7" evidence="2 15"/>
<dbReference type="SUPFAM" id="SSF88723">
    <property type="entry name" value="PIN domain-like"/>
    <property type="match status" value="1"/>
</dbReference>
<dbReference type="Pfam" id="PF01367">
    <property type="entry name" value="5_3_exonuc"/>
    <property type="match status" value="1"/>
</dbReference>
<dbReference type="PRINTS" id="PR00868">
    <property type="entry name" value="DNAPOLI"/>
</dbReference>
<dbReference type="PROSITE" id="PS00447">
    <property type="entry name" value="DNA_POLYMERASE_A"/>
    <property type="match status" value="1"/>
</dbReference>
<dbReference type="InterPro" id="IPR002298">
    <property type="entry name" value="DNA_polymerase_A"/>
</dbReference>
<dbReference type="InterPro" id="IPR002421">
    <property type="entry name" value="5-3_exonuclease"/>
</dbReference>
<comment type="similarity">
    <text evidence="1 16">Belongs to the DNA polymerase type-A family.</text>
</comment>
<evidence type="ECO:0000256" key="2">
    <source>
        <dbReference type="ARBA" id="ARBA00012417"/>
    </source>
</evidence>
<keyword evidence="9 16" id="KW-0378">Hydrolase</keyword>
<dbReference type="Gene3D" id="1.20.1060.10">
    <property type="entry name" value="Taq DNA Polymerase, Chain T, domain 4"/>
    <property type="match status" value="1"/>
</dbReference>
<dbReference type="InterPro" id="IPR012337">
    <property type="entry name" value="RNaseH-like_sf"/>
</dbReference>
<gene>
    <name evidence="16" type="primary">polA</name>
    <name evidence="20" type="ORF">A2388_01545</name>
</gene>
<keyword evidence="6 16" id="KW-0235">DNA replication</keyword>
<evidence type="ECO:0000256" key="6">
    <source>
        <dbReference type="ARBA" id="ARBA00022705"/>
    </source>
</evidence>
<evidence type="ECO:0000313" key="21">
    <source>
        <dbReference type="Proteomes" id="UP000177575"/>
    </source>
</evidence>
<feature type="domain" description="5'-3' exonuclease" evidence="18">
    <location>
        <begin position="5"/>
        <end position="270"/>
    </location>
</feature>
<evidence type="ECO:0000259" key="17">
    <source>
        <dbReference type="SMART" id="SM00474"/>
    </source>
</evidence>
<dbReference type="Pfam" id="PF02739">
    <property type="entry name" value="5_3_exonuc_N"/>
    <property type="match status" value="1"/>
</dbReference>
<keyword evidence="7" id="KW-0540">Nuclease</keyword>
<feature type="domain" description="3'-5' exonuclease" evidence="17">
    <location>
        <begin position="321"/>
        <end position="500"/>
    </location>
</feature>
<dbReference type="GO" id="GO:0006261">
    <property type="term" value="P:DNA-templated DNA replication"/>
    <property type="evidence" value="ECO:0007669"/>
    <property type="project" value="UniProtKB-UniRule"/>
</dbReference>
<dbReference type="NCBIfam" id="TIGR00593">
    <property type="entry name" value="pola"/>
    <property type="match status" value="1"/>
</dbReference>
<dbReference type="Gene3D" id="1.10.150.20">
    <property type="entry name" value="5' to 3' exonuclease, C-terminal subdomain"/>
    <property type="match status" value="2"/>
</dbReference>
<dbReference type="SMART" id="SM00475">
    <property type="entry name" value="53EXOc"/>
    <property type="match status" value="1"/>
</dbReference>
<evidence type="ECO:0000256" key="8">
    <source>
        <dbReference type="ARBA" id="ARBA00022763"/>
    </source>
</evidence>
<evidence type="ECO:0000256" key="4">
    <source>
        <dbReference type="ARBA" id="ARBA00022679"/>
    </source>
</evidence>
<dbReference type="FunFam" id="1.20.1060.10:FF:000001">
    <property type="entry name" value="DNA polymerase I"/>
    <property type="match status" value="1"/>
</dbReference>
<dbReference type="SMART" id="SM00482">
    <property type="entry name" value="POLAc"/>
    <property type="match status" value="1"/>
</dbReference>
<dbReference type="Pfam" id="PF00476">
    <property type="entry name" value="DNA_pol_A"/>
    <property type="match status" value="1"/>
</dbReference>
<dbReference type="EMBL" id="MHTC01000050">
    <property type="protein sequence ID" value="OHA54412.1"/>
    <property type="molecule type" value="Genomic_DNA"/>
</dbReference>
<dbReference type="GO" id="GO:0008409">
    <property type="term" value="F:5'-3' exonuclease activity"/>
    <property type="evidence" value="ECO:0007669"/>
    <property type="project" value="UniProtKB-UniRule"/>
</dbReference>
<name>A0A1G2Q3J3_9BACT</name>
<evidence type="ECO:0000256" key="13">
    <source>
        <dbReference type="ARBA" id="ARBA00023204"/>
    </source>
</evidence>
<dbReference type="InterPro" id="IPR002562">
    <property type="entry name" value="3'-5'_exonuclease_dom"/>
</dbReference>
<keyword evidence="10 16" id="KW-0269">Exonuclease</keyword>
<keyword evidence="12 16" id="KW-0238">DNA-binding</keyword>
<evidence type="ECO:0000259" key="18">
    <source>
        <dbReference type="SMART" id="SM00475"/>
    </source>
</evidence>
<proteinExistence type="inferred from homology"/>
<evidence type="ECO:0000256" key="16">
    <source>
        <dbReference type="RuleBase" id="RU004460"/>
    </source>
</evidence>
<evidence type="ECO:0000256" key="15">
    <source>
        <dbReference type="NCBIfam" id="TIGR00593"/>
    </source>
</evidence>
<dbReference type="InterPro" id="IPR043502">
    <property type="entry name" value="DNA/RNA_pol_sf"/>
</dbReference>
<evidence type="ECO:0000256" key="5">
    <source>
        <dbReference type="ARBA" id="ARBA00022695"/>
    </source>
</evidence>
<comment type="function">
    <text evidence="16">In addition to polymerase activity, this DNA polymerase exhibits 3'-5' and 5'-3' exonuclease activity.</text>
</comment>
<dbReference type="GO" id="GO:0003677">
    <property type="term" value="F:DNA binding"/>
    <property type="evidence" value="ECO:0007669"/>
    <property type="project" value="UniProtKB-UniRule"/>
</dbReference>
<dbReference type="SMART" id="SM00279">
    <property type="entry name" value="HhH2"/>
    <property type="match status" value="1"/>
</dbReference>
<dbReference type="Gene3D" id="3.40.50.1010">
    <property type="entry name" value="5'-nuclease"/>
    <property type="match status" value="1"/>
</dbReference>
<dbReference type="GO" id="GO:0008408">
    <property type="term" value="F:3'-5' exonuclease activity"/>
    <property type="evidence" value="ECO:0007669"/>
    <property type="project" value="UniProtKB-UniRule"/>
</dbReference>
<dbReference type="InterPro" id="IPR019760">
    <property type="entry name" value="DNA-dir_DNA_pol_A_CS"/>
</dbReference>
<evidence type="ECO:0000259" key="19">
    <source>
        <dbReference type="SMART" id="SM00482"/>
    </source>
</evidence>
<evidence type="ECO:0000256" key="10">
    <source>
        <dbReference type="ARBA" id="ARBA00022839"/>
    </source>
</evidence>
<dbReference type="CDD" id="cd08637">
    <property type="entry name" value="DNA_pol_A_pol_I_C"/>
    <property type="match status" value="1"/>
</dbReference>